<proteinExistence type="predicted"/>
<dbReference type="AlphaFoldDB" id="A0A0V1GY90"/>
<evidence type="ECO:0000313" key="2">
    <source>
        <dbReference type="Proteomes" id="UP000055024"/>
    </source>
</evidence>
<evidence type="ECO:0000313" key="1">
    <source>
        <dbReference type="EMBL" id="KRZ03280.1"/>
    </source>
</evidence>
<dbReference type="EMBL" id="JYDP01000198">
    <property type="protein sequence ID" value="KRZ03280.1"/>
    <property type="molecule type" value="Genomic_DNA"/>
</dbReference>
<reference evidence="1 2" key="1">
    <citation type="submission" date="2015-01" db="EMBL/GenBank/DDBJ databases">
        <title>Evolution of Trichinella species and genotypes.</title>
        <authorList>
            <person name="Korhonen P.K."/>
            <person name="Edoardo P."/>
            <person name="Giuseppe L.R."/>
            <person name="Gasser R.B."/>
        </authorList>
    </citation>
    <scope>NUCLEOTIDE SEQUENCE [LARGE SCALE GENOMIC DNA]</scope>
    <source>
        <strain evidence="1">ISS1029</strain>
    </source>
</reference>
<dbReference type="Proteomes" id="UP000055024">
    <property type="component" value="Unassembled WGS sequence"/>
</dbReference>
<sequence>MKNNSCHDFGILPKQKKNVFKWSAGPRATTQGLIVRVEEILNRRPIAIDKNGHSVCPMDIVSPGNKETQGFPSKASTLSQVSTAKYVKQRRGFQKGGTSFTYRRCQPIGIVEFKAGWI</sequence>
<organism evidence="1 2">
    <name type="scientific">Trichinella zimbabwensis</name>
    <dbReference type="NCBI Taxonomy" id="268475"/>
    <lineage>
        <taxon>Eukaryota</taxon>
        <taxon>Metazoa</taxon>
        <taxon>Ecdysozoa</taxon>
        <taxon>Nematoda</taxon>
        <taxon>Enoplea</taxon>
        <taxon>Dorylaimia</taxon>
        <taxon>Trichinellida</taxon>
        <taxon>Trichinellidae</taxon>
        <taxon>Trichinella</taxon>
    </lineage>
</organism>
<keyword evidence="2" id="KW-1185">Reference proteome</keyword>
<comment type="caution">
    <text evidence="1">The sequence shown here is derived from an EMBL/GenBank/DDBJ whole genome shotgun (WGS) entry which is preliminary data.</text>
</comment>
<protein>
    <submittedName>
        <fullName evidence="1">Uncharacterized protein</fullName>
    </submittedName>
</protein>
<gene>
    <name evidence="1" type="ORF">T11_13941</name>
</gene>
<accession>A0A0V1GY90</accession>
<name>A0A0V1GY90_9BILA</name>